<proteinExistence type="predicted"/>
<protein>
    <submittedName>
        <fullName evidence="1">Uncharacterized protein</fullName>
    </submittedName>
</protein>
<evidence type="ECO:0000313" key="1">
    <source>
        <dbReference type="EMBL" id="XBX75252.1"/>
    </source>
</evidence>
<sequence>MDKVINIDKWKRNQNSIGTSKRCYKSMISLFGTRRLSLVPFFVISDVH</sequence>
<accession>A0AAU7VN38</accession>
<name>A0AAU7VN38_9FIRM</name>
<dbReference type="AlphaFoldDB" id="A0AAU7VN38"/>
<reference evidence="1" key="2">
    <citation type="submission" date="2024-06" db="EMBL/GenBank/DDBJ databases">
        <authorList>
            <person name="Petrova K.O."/>
            <person name="Toshchakov S.V."/>
            <person name="Boltjanskaja Y.V."/>
            <person name="Kevbrin V."/>
        </authorList>
    </citation>
    <scope>NUCLEOTIDE SEQUENCE</scope>
    <source>
        <strain evidence="1">Z-910T</strain>
    </source>
</reference>
<gene>
    <name evidence="1" type="ORF">PRVXT_000362</name>
</gene>
<dbReference type="RefSeq" id="WP_350343997.1">
    <property type="nucleotide sequence ID" value="NZ_CP158367.1"/>
</dbReference>
<dbReference type="EMBL" id="CP158367">
    <property type="protein sequence ID" value="XBX75252.1"/>
    <property type="molecule type" value="Genomic_DNA"/>
</dbReference>
<reference evidence="1" key="1">
    <citation type="journal article" date="2013" name="Extremophiles">
        <title>Proteinivorax tanatarense gen. nov., sp. nov., an anaerobic, haloalkaliphilic, proteolytic bacterium isolated from a decaying algal bloom, and proposal of Proteinivoraceae fam. nov.</title>
        <authorList>
            <person name="Kevbrin V."/>
            <person name="Boltyanskaya Y."/>
            <person name="Zhilina T."/>
            <person name="Kolganova T."/>
            <person name="Lavrentjeva E."/>
            <person name="Kuznetsov B."/>
        </authorList>
    </citation>
    <scope>NUCLEOTIDE SEQUENCE</scope>
    <source>
        <strain evidence="1">Z-910T</strain>
    </source>
</reference>
<organism evidence="1">
    <name type="scientific">Proteinivorax tanatarense</name>
    <dbReference type="NCBI Taxonomy" id="1260629"/>
    <lineage>
        <taxon>Bacteria</taxon>
        <taxon>Bacillati</taxon>
        <taxon>Bacillota</taxon>
        <taxon>Clostridia</taxon>
        <taxon>Eubacteriales</taxon>
        <taxon>Proteinivoracaceae</taxon>
        <taxon>Proteinivorax</taxon>
    </lineage>
</organism>